<evidence type="ECO:0000313" key="3">
    <source>
        <dbReference type="Proteomes" id="UP001158576"/>
    </source>
</evidence>
<accession>A0ABN7SN70</accession>
<sequence length="133" mass="15382">MCRTTILDGTGDIALEYSEFSRSKPKSYLLRYCFHSTSKPDFLPCSDPADDRLYRFPVEKTFCGTKPNWDETVPPSEEDMMIMEVTGWSKEQLYAGMKKVQAELTDRYTVMITMRIVGPVVFFLIVISKLNER</sequence>
<organism evidence="2 3">
    <name type="scientific">Oikopleura dioica</name>
    <name type="common">Tunicate</name>
    <dbReference type="NCBI Taxonomy" id="34765"/>
    <lineage>
        <taxon>Eukaryota</taxon>
        <taxon>Metazoa</taxon>
        <taxon>Chordata</taxon>
        <taxon>Tunicata</taxon>
        <taxon>Appendicularia</taxon>
        <taxon>Copelata</taxon>
        <taxon>Oikopleuridae</taxon>
        <taxon>Oikopleura</taxon>
    </lineage>
</organism>
<gene>
    <name evidence="2" type="ORF">OKIOD_LOCUS8819</name>
</gene>
<keyword evidence="1" id="KW-1133">Transmembrane helix</keyword>
<evidence type="ECO:0000313" key="2">
    <source>
        <dbReference type="EMBL" id="CAG5101901.1"/>
    </source>
</evidence>
<evidence type="ECO:0000256" key="1">
    <source>
        <dbReference type="SAM" id="Phobius"/>
    </source>
</evidence>
<proteinExistence type="predicted"/>
<keyword evidence="3" id="KW-1185">Reference proteome</keyword>
<feature type="transmembrane region" description="Helical" evidence="1">
    <location>
        <begin position="108"/>
        <end position="127"/>
    </location>
</feature>
<protein>
    <submittedName>
        <fullName evidence="2">Oidioi.mRNA.OKI2018_I69.chr1.g54.t1.cds</fullName>
    </submittedName>
</protein>
<dbReference type="Proteomes" id="UP001158576">
    <property type="component" value="Chromosome 1"/>
</dbReference>
<dbReference type="EMBL" id="OU015566">
    <property type="protein sequence ID" value="CAG5101901.1"/>
    <property type="molecule type" value="Genomic_DNA"/>
</dbReference>
<keyword evidence="1" id="KW-0472">Membrane</keyword>
<reference evidence="2 3" key="1">
    <citation type="submission" date="2021-04" db="EMBL/GenBank/DDBJ databases">
        <authorList>
            <person name="Bliznina A."/>
        </authorList>
    </citation>
    <scope>NUCLEOTIDE SEQUENCE [LARGE SCALE GENOMIC DNA]</scope>
</reference>
<keyword evidence="1" id="KW-0812">Transmembrane</keyword>
<name>A0ABN7SN70_OIKDI</name>